<name>A0A8H4VJG1_9AGAR</name>
<evidence type="ECO:0000313" key="3">
    <source>
        <dbReference type="Proteomes" id="UP000521872"/>
    </source>
</evidence>
<evidence type="ECO:0000313" key="2">
    <source>
        <dbReference type="EMBL" id="KAF4612058.1"/>
    </source>
</evidence>
<proteinExistence type="predicted"/>
<dbReference type="Gene3D" id="3.40.50.720">
    <property type="entry name" value="NAD(P)-binding Rossmann-like Domain"/>
    <property type="match status" value="1"/>
</dbReference>
<dbReference type="InterPro" id="IPR036291">
    <property type="entry name" value="NAD(P)-bd_dom_sf"/>
</dbReference>
<gene>
    <name evidence="2" type="ORF">D9613_003615</name>
</gene>
<dbReference type="EMBL" id="JAACJL010000057">
    <property type="protein sequence ID" value="KAF4612058.1"/>
    <property type="molecule type" value="Genomic_DNA"/>
</dbReference>
<keyword evidence="3" id="KW-1185">Reference proteome</keyword>
<evidence type="ECO:0000256" key="1">
    <source>
        <dbReference type="ARBA" id="ARBA00023002"/>
    </source>
</evidence>
<dbReference type="InterPro" id="IPR002347">
    <property type="entry name" value="SDR_fam"/>
</dbReference>
<reference evidence="2 3" key="1">
    <citation type="submission" date="2019-12" db="EMBL/GenBank/DDBJ databases">
        <authorList>
            <person name="Floudas D."/>
            <person name="Bentzer J."/>
            <person name="Ahren D."/>
            <person name="Johansson T."/>
            <person name="Persson P."/>
            <person name="Tunlid A."/>
        </authorList>
    </citation>
    <scope>NUCLEOTIDE SEQUENCE [LARGE SCALE GENOMIC DNA]</scope>
    <source>
        <strain evidence="2 3">CBS 102.39</strain>
    </source>
</reference>
<evidence type="ECO:0008006" key="4">
    <source>
        <dbReference type="Google" id="ProtNLM"/>
    </source>
</evidence>
<dbReference type="GO" id="GO:0016491">
    <property type="term" value="F:oxidoreductase activity"/>
    <property type="evidence" value="ECO:0007669"/>
    <property type="project" value="UniProtKB-KW"/>
</dbReference>
<dbReference type="Pfam" id="PF00106">
    <property type="entry name" value="adh_short"/>
    <property type="match status" value="1"/>
</dbReference>
<dbReference type="PRINTS" id="PR00081">
    <property type="entry name" value="GDHRDH"/>
</dbReference>
<sequence>MKLTFSKFLKDQWSKLPPVVPEDLTGKTIIVTGANNGLGFEAAKHFARMKPGKLILACRSKQKGEKALSDIVETTGCKTVELKLVDLADFESVKSFAHSFEQENDRLDIFLENAGLLPDSNANFTKDGWDPSVQVNDLSQSLLALLLLPRLLETARKYNVTPRLVVVTSEMHFWSKFDKKLLDSSDTLRRYAHKDYIKSTFDDGKYGETKLLNVFFARALNDRLPPNSSLIVNCVNPGFCYSGFRKSFTGFKRIIDWLMEVTLARTTEEGSRVLVWASLGGSENLNKLKGAYVSSCRVEEPSDFVISAEGLKAQNKLWTDLVKELTLVDPMVGKNVADYLHEVEGHDRTK</sequence>
<organism evidence="2 3">
    <name type="scientific">Agrocybe pediades</name>
    <dbReference type="NCBI Taxonomy" id="84607"/>
    <lineage>
        <taxon>Eukaryota</taxon>
        <taxon>Fungi</taxon>
        <taxon>Dikarya</taxon>
        <taxon>Basidiomycota</taxon>
        <taxon>Agaricomycotina</taxon>
        <taxon>Agaricomycetes</taxon>
        <taxon>Agaricomycetidae</taxon>
        <taxon>Agaricales</taxon>
        <taxon>Agaricineae</taxon>
        <taxon>Strophariaceae</taxon>
        <taxon>Agrocybe</taxon>
    </lineage>
</organism>
<keyword evidence="1" id="KW-0560">Oxidoreductase</keyword>
<dbReference type="SUPFAM" id="SSF51735">
    <property type="entry name" value="NAD(P)-binding Rossmann-fold domains"/>
    <property type="match status" value="1"/>
</dbReference>
<dbReference type="Proteomes" id="UP000521872">
    <property type="component" value="Unassembled WGS sequence"/>
</dbReference>
<accession>A0A8H4VJG1</accession>
<protein>
    <recommendedName>
        <fullName evidence="4">NAD(P)-binding protein</fullName>
    </recommendedName>
</protein>
<dbReference type="PANTHER" id="PTHR43157">
    <property type="entry name" value="PHOSPHATIDYLINOSITOL-GLYCAN BIOSYNTHESIS CLASS F PROTEIN-RELATED"/>
    <property type="match status" value="1"/>
</dbReference>
<dbReference type="PANTHER" id="PTHR43157:SF31">
    <property type="entry name" value="PHOSPHATIDYLINOSITOL-GLYCAN BIOSYNTHESIS CLASS F PROTEIN"/>
    <property type="match status" value="1"/>
</dbReference>
<comment type="caution">
    <text evidence="2">The sequence shown here is derived from an EMBL/GenBank/DDBJ whole genome shotgun (WGS) entry which is preliminary data.</text>
</comment>
<dbReference type="AlphaFoldDB" id="A0A8H4VJG1"/>